<protein>
    <submittedName>
        <fullName evidence="1">Uncharacterized protein</fullName>
    </submittedName>
</protein>
<proteinExistence type="predicted"/>
<evidence type="ECO:0000313" key="1">
    <source>
        <dbReference type="EMBL" id="KAL0568062.1"/>
    </source>
</evidence>
<dbReference type="EMBL" id="JBAHYK010001424">
    <property type="protein sequence ID" value="KAL0568062.1"/>
    <property type="molecule type" value="Genomic_DNA"/>
</dbReference>
<dbReference type="Proteomes" id="UP001465976">
    <property type="component" value="Unassembled WGS sequence"/>
</dbReference>
<accession>A0ABR3EYV0</accession>
<evidence type="ECO:0000313" key="2">
    <source>
        <dbReference type="Proteomes" id="UP001465976"/>
    </source>
</evidence>
<reference evidence="1 2" key="1">
    <citation type="submission" date="2024-02" db="EMBL/GenBank/DDBJ databases">
        <title>A draft genome for the cacao thread blight pathogen Marasmius crinis-equi.</title>
        <authorList>
            <person name="Cohen S.P."/>
            <person name="Baruah I.K."/>
            <person name="Amoako-Attah I."/>
            <person name="Bukari Y."/>
            <person name="Meinhardt L.W."/>
            <person name="Bailey B.A."/>
        </authorList>
    </citation>
    <scope>NUCLEOTIDE SEQUENCE [LARGE SCALE GENOMIC DNA]</scope>
    <source>
        <strain evidence="1 2">GH-76</strain>
    </source>
</reference>
<keyword evidence="2" id="KW-1185">Reference proteome</keyword>
<feature type="non-terminal residue" evidence="1">
    <location>
        <position position="165"/>
    </location>
</feature>
<comment type="caution">
    <text evidence="1">The sequence shown here is derived from an EMBL/GenBank/DDBJ whole genome shotgun (WGS) entry which is preliminary data.</text>
</comment>
<organism evidence="1 2">
    <name type="scientific">Marasmius crinis-equi</name>
    <dbReference type="NCBI Taxonomy" id="585013"/>
    <lineage>
        <taxon>Eukaryota</taxon>
        <taxon>Fungi</taxon>
        <taxon>Dikarya</taxon>
        <taxon>Basidiomycota</taxon>
        <taxon>Agaricomycotina</taxon>
        <taxon>Agaricomycetes</taxon>
        <taxon>Agaricomycetidae</taxon>
        <taxon>Agaricales</taxon>
        <taxon>Marasmiineae</taxon>
        <taxon>Marasmiaceae</taxon>
        <taxon>Marasmius</taxon>
    </lineage>
</organism>
<sequence>MPILDKATTIDPRISEIKQLESTVKPPPKRHHDPQQTHILAGKRASSSEGNVDRLGAGSVAKAVIQLSAAAIELVATSSAVLAVAECYVGGSRQAIGVRSRETLGVAAVDGAGATTDILGPSAAVHNSGILRGALGEWIADESEVGVGGRDPVEDVLVGDLKTIE</sequence>
<gene>
    <name evidence="1" type="ORF">V5O48_013923</name>
</gene>
<name>A0ABR3EYV0_9AGAR</name>